<protein>
    <submittedName>
        <fullName evidence="2">Uncharacterized protein</fullName>
    </submittedName>
</protein>
<organism evidence="2 3">
    <name type="scientific">Microbacterium flavum</name>
    <dbReference type="NCBI Taxonomy" id="415216"/>
    <lineage>
        <taxon>Bacteria</taxon>
        <taxon>Bacillati</taxon>
        <taxon>Actinomycetota</taxon>
        <taxon>Actinomycetes</taxon>
        <taxon>Micrococcales</taxon>
        <taxon>Microbacteriaceae</taxon>
        <taxon>Microbacterium</taxon>
    </lineage>
</organism>
<name>A0ABS5XXQ1_9MICO</name>
<feature type="transmembrane region" description="Helical" evidence="1">
    <location>
        <begin position="70"/>
        <end position="88"/>
    </location>
</feature>
<feature type="transmembrane region" description="Helical" evidence="1">
    <location>
        <begin position="12"/>
        <end position="30"/>
    </location>
</feature>
<keyword evidence="1" id="KW-0812">Transmembrane</keyword>
<dbReference type="Proteomes" id="UP000740605">
    <property type="component" value="Unassembled WGS sequence"/>
</dbReference>
<evidence type="ECO:0000313" key="3">
    <source>
        <dbReference type="Proteomes" id="UP000740605"/>
    </source>
</evidence>
<keyword evidence="3" id="KW-1185">Reference proteome</keyword>
<keyword evidence="1" id="KW-1133">Transmembrane helix</keyword>
<proteinExistence type="predicted"/>
<feature type="transmembrane region" description="Helical" evidence="1">
    <location>
        <begin position="100"/>
        <end position="123"/>
    </location>
</feature>
<comment type="caution">
    <text evidence="2">The sequence shown here is derived from an EMBL/GenBank/DDBJ whole genome shotgun (WGS) entry which is preliminary data.</text>
</comment>
<feature type="transmembrane region" description="Helical" evidence="1">
    <location>
        <begin position="42"/>
        <end position="58"/>
    </location>
</feature>
<dbReference type="RefSeq" id="WP_215488559.1">
    <property type="nucleotide sequence ID" value="NZ_BAAAPJ010000002.1"/>
</dbReference>
<accession>A0ABS5XXQ1</accession>
<gene>
    <name evidence="2" type="ORF">J0P97_14795</name>
</gene>
<evidence type="ECO:0000256" key="1">
    <source>
        <dbReference type="SAM" id="Phobius"/>
    </source>
</evidence>
<feature type="transmembrane region" description="Helical" evidence="1">
    <location>
        <begin position="170"/>
        <end position="193"/>
    </location>
</feature>
<keyword evidence="1" id="KW-0472">Membrane</keyword>
<sequence length="208" mass="20825">MTDAEVRRTEPSWIWGGGLLAASAVVPWALGPGDAGTLTRTLAGLLFLAAMAVFAFGLRGAGSVVARRGAGMVALLVLGITPLLFSLVTPTQVDLSDVALLQTLGYVELAVTAAAALVAVVEIARARVVPGPWRWAPAIGLAVVVGVQVIGQIVGVAVGPQGLEHWGVALALGGFVSAVVVPLVLGGAAMALGGRGLPAASPRIYPSA</sequence>
<feature type="transmembrane region" description="Helical" evidence="1">
    <location>
        <begin position="135"/>
        <end position="158"/>
    </location>
</feature>
<evidence type="ECO:0000313" key="2">
    <source>
        <dbReference type="EMBL" id="MBT8799324.1"/>
    </source>
</evidence>
<reference evidence="2 3" key="1">
    <citation type="submission" date="2021-03" db="EMBL/GenBank/DDBJ databases">
        <title>Microbacterium pauli sp. nov., isolated from microfiltered milk.</title>
        <authorList>
            <person name="Bellassi P."/>
            <person name="Fontana A."/>
            <person name="Callegari M.L."/>
            <person name="Lorenzo M."/>
            <person name="Cappa F."/>
        </authorList>
    </citation>
    <scope>NUCLEOTIDE SEQUENCE [LARGE SCALE GENOMIC DNA]</scope>
    <source>
        <strain evidence="2 3">DSM 18909</strain>
    </source>
</reference>
<dbReference type="EMBL" id="JAFLHG010000018">
    <property type="protein sequence ID" value="MBT8799324.1"/>
    <property type="molecule type" value="Genomic_DNA"/>
</dbReference>